<gene>
    <name evidence="2" type="ORF">NCTC10135_00438</name>
</gene>
<dbReference type="EMBL" id="LS991949">
    <property type="protein sequence ID" value="SYV89931.1"/>
    <property type="molecule type" value="Genomic_DNA"/>
</dbReference>
<dbReference type="GO" id="GO:0008233">
    <property type="term" value="F:peptidase activity"/>
    <property type="evidence" value="ECO:0007669"/>
    <property type="project" value="UniProtKB-KW"/>
</dbReference>
<proteinExistence type="predicted"/>
<dbReference type="InterPro" id="IPR002931">
    <property type="entry name" value="Transglutaminase-like"/>
</dbReference>
<evidence type="ECO:0000313" key="2">
    <source>
        <dbReference type="EMBL" id="SYV89931.1"/>
    </source>
</evidence>
<dbReference type="AlphaFoldDB" id="A0A3B0PIK0"/>
<evidence type="ECO:0000313" key="3">
    <source>
        <dbReference type="Proteomes" id="UP000259864"/>
    </source>
</evidence>
<keyword evidence="2" id="KW-0645">Protease</keyword>
<feature type="domain" description="Transglutaminase-like" evidence="1">
    <location>
        <begin position="3"/>
        <end position="69"/>
    </location>
</feature>
<accession>A0A3B0PIK0</accession>
<organism evidence="2 3">
    <name type="scientific">Metamycoplasma alkalescens</name>
    <dbReference type="NCBI Taxonomy" id="45363"/>
    <lineage>
        <taxon>Bacteria</taxon>
        <taxon>Bacillati</taxon>
        <taxon>Mycoplasmatota</taxon>
        <taxon>Mycoplasmoidales</taxon>
        <taxon>Metamycoplasmataceae</taxon>
        <taxon>Metamycoplasma</taxon>
    </lineage>
</organism>
<dbReference type="Proteomes" id="UP000259864">
    <property type="component" value="Chromosome 1"/>
</dbReference>
<evidence type="ECO:0000259" key="1">
    <source>
        <dbReference type="Pfam" id="PF01841"/>
    </source>
</evidence>
<feature type="non-terminal residue" evidence="2">
    <location>
        <position position="69"/>
    </location>
</feature>
<dbReference type="SUPFAM" id="SSF54001">
    <property type="entry name" value="Cysteine proteinases"/>
    <property type="match status" value="1"/>
</dbReference>
<dbReference type="InterPro" id="IPR038765">
    <property type="entry name" value="Papain-like_cys_pep_sf"/>
</dbReference>
<keyword evidence="2" id="KW-0378">Hydrolase</keyword>
<dbReference type="KEGG" id="mala:NCTC10135_00438"/>
<protein>
    <submittedName>
        <fullName evidence="2">Uncharacterized protein involved in cytokinesis, contains TGc (Transglutaminase/protease-like) domain</fullName>
    </submittedName>
</protein>
<reference evidence="3" key="1">
    <citation type="submission" date="2018-06" db="EMBL/GenBank/DDBJ databases">
        <authorList>
            <consortium name="Pathogen Informatics"/>
        </authorList>
    </citation>
    <scope>NUCLEOTIDE SEQUENCE [LARGE SCALE GENOMIC DNA]</scope>
    <source>
        <strain evidence="3">NCTC10135</strain>
    </source>
</reference>
<dbReference type="Pfam" id="PF01841">
    <property type="entry name" value="Transglut_core"/>
    <property type="match status" value="1"/>
</dbReference>
<dbReference type="Gene3D" id="3.10.620.30">
    <property type="match status" value="1"/>
</dbReference>
<name>A0A3B0PIK0_9BACT</name>
<sequence>MVTNVIYEDRGNLRDDQTAYSSLVEKRSICTGYANGFKMLMEKMNIPCIMVTGQMDLRIHTNHFERHAW</sequence>
<dbReference type="GO" id="GO:0006508">
    <property type="term" value="P:proteolysis"/>
    <property type="evidence" value="ECO:0007669"/>
    <property type="project" value="UniProtKB-KW"/>
</dbReference>